<dbReference type="Pfam" id="PF04932">
    <property type="entry name" value="Wzy_C"/>
    <property type="match status" value="1"/>
</dbReference>
<dbReference type="InterPro" id="IPR051533">
    <property type="entry name" value="WaaL-like"/>
</dbReference>
<feature type="transmembrane region" description="Helical" evidence="5">
    <location>
        <begin position="225"/>
        <end position="242"/>
    </location>
</feature>
<evidence type="ECO:0000256" key="2">
    <source>
        <dbReference type="ARBA" id="ARBA00022692"/>
    </source>
</evidence>
<evidence type="ECO:0000256" key="5">
    <source>
        <dbReference type="SAM" id="Phobius"/>
    </source>
</evidence>
<evidence type="ECO:0000259" key="6">
    <source>
        <dbReference type="Pfam" id="PF04932"/>
    </source>
</evidence>
<proteinExistence type="predicted"/>
<evidence type="ECO:0000256" key="1">
    <source>
        <dbReference type="ARBA" id="ARBA00004141"/>
    </source>
</evidence>
<evidence type="ECO:0000313" key="8">
    <source>
        <dbReference type="Proteomes" id="UP000254101"/>
    </source>
</evidence>
<feature type="transmembrane region" description="Helical" evidence="5">
    <location>
        <begin position="376"/>
        <end position="398"/>
    </location>
</feature>
<dbReference type="GO" id="GO:0016020">
    <property type="term" value="C:membrane"/>
    <property type="evidence" value="ECO:0007669"/>
    <property type="project" value="UniProtKB-SubCell"/>
</dbReference>
<comment type="caution">
    <text evidence="7">The sequence shown here is derived from an EMBL/GenBank/DDBJ whole genome shotgun (WGS) entry which is preliminary data.</text>
</comment>
<dbReference type="AlphaFoldDB" id="A0A395LPX4"/>
<dbReference type="RefSeq" id="WP_115490982.1">
    <property type="nucleotide sequence ID" value="NZ_JACHWW010000001.1"/>
</dbReference>
<sequence length="464" mass="49816">MRTRNPKNADLPATISFWLLTTFIAILWIAGGASRPDQLGQPLTRLAAWAILIPVFVLLPLPDLKRLKPVAILLGLSLLLVALQLVPLPPSMWGSLPGRDLFWQAALVSNEPQAWRPLSIVPEGTVNALGSLVVPCLFLALMAHFGRDQDWRLLTVILLAVVAGSLLGAIQFSGSRFENPLINDSAGLVTANFANRNHFALFAALGCLIAPTWGFAVGRQTKWKMVTSLALIPFFALIILSTGSRMGLVTGALGIALGLAAVRVPVSQELSRLSRPVAIALVVTAVAILIGGVILSIVLDRAYSVERSGIDVLAEDLRVEALPFVLQAIGRYFPVGAGFGTFDPIYRIMESDEVLRTSYMNEAHNDWLQVPLEGGLAGILLLLGAVGWWIYASIGAWFRSQATGALARVGSAALLLIMIASIVDYPARTPMVMGLVIVCAVWLARSGRNLTGRAADRGSKKRAE</sequence>
<feature type="transmembrane region" description="Helical" evidence="5">
    <location>
        <begin position="70"/>
        <end position="88"/>
    </location>
</feature>
<dbReference type="Proteomes" id="UP000254101">
    <property type="component" value="Unassembled WGS sequence"/>
</dbReference>
<keyword evidence="8" id="KW-1185">Reference proteome</keyword>
<feature type="transmembrane region" description="Helical" evidence="5">
    <location>
        <begin position="248"/>
        <end position="266"/>
    </location>
</feature>
<dbReference type="PANTHER" id="PTHR37422">
    <property type="entry name" value="TEICHURONIC ACID BIOSYNTHESIS PROTEIN TUAE"/>
    <property type="match status" value="1"/>
</dbReference>
<gene>
    <name evidence="7" type="ORF">DL238_03470</name>
</gene>
<dbReference type="PANTHER" id="PTHR37422:SF13">
    <property type="entry name" value="LIPOPOLYSACCHARIDE BIOSYNTHESIS PROTEIN PA4999-RELATED"/>
    <property type="match status" value="1"/>
</dbReference>
<dbReference type="InterPro" id="IPR007016">
    <property type="entry name" value="O-antigen_ligase-rel_domated"/>
</dbReference>
<protein>
    <recommendedName>
        <fullName evidence="6">O-antigen ligase-related domain-containing protein</fullName>
    </recommendedName>
</protein>
<keyword evidence="3 5" id="KW-1133">Transmembrane helix</keyword>
<comment type="subcellular location">
    <subcellularLocation>
        <location evidence="1">Membrane</location>
        <topology evidence="1">Multi-pass membrane protein</topology>
    </subcellularLocation>
</comment>
<feature type="transmembrane region" description="Helical" evidence="5">
    <location>
        <begin position="43"/>
        <end position="61"/>
    </location>
</feature>
<feature type="transmembrane region" description="Helical" evidence="5">
    <location>
        <begin position="12"/>
        <end position="31"/>
    </location>
</feature>
<evidence type="ECO:0000256" key="4">
    <source>
        <dbReference type="ARBA" id="ARBA00023136"/>
    </source>
</evidence>
<feature type="transmembrane region" description="Helical" evidence="5">
    <location>
        <begin position="429"/>
        <end position="447"/>
    </location>
</feature>
<reference evidence="7 8" key="1">
    <citation type="submission" date="2018-07" db="EMBL/GenBank/DDBJ databases">
        <title>Erythrobacter nanhaiensis sp. nov., a novel member of the genus Erythrobacter isolated from the South China Sea.</title>
        <authorList>
            <person name="Chen X."/>
            <person name="Liu J."/>
        </authorList>
    </citation>
    <scope>NUCLEOTIDE SEQUENCE [LARGE SCALE GENOMIC DNA]</scope>
    <source>
        <strain evidence="7 8">S-5</strain>
    </source>
</reference>
<feature type="transmembrane region" description="Helical" evidence="5">
    <location>
        <begin position="126"/>
        <end position="146"/>
    </location>
</feature>
<feature type="transmembrane region" description="Helical" evidence="5">
    <location>
        <begin position="278"/>
        <end position="299"/>
    </location>
</feature>
<feature type="transmembrane region" description="Helical" evidence="5">
    <location>
        <begin position="199"/>
        <end position="218"/>
    </location>
</feature>
<name>A0A395LPX4_9SPHN</name>
<dbReference type="EMBL" id="QRBB01000001">
    <property type="protein sequence ID" value="RDS76760.1"/>
    <property type="molecule type" value="Genomic_DNA"/>
</dbReference>
<feature type="domain" description="O-antigen ligase-related" evidence="6">
    <location>
        <begin position="234"/>
        <end position="383"/>
    </location>
</feature>
<feature type="transmembrane region" description="Helical" evidence="5">
    <location>
        <begin position="153"/>
        <end position="172"/>
    </location>
</feature>
<feature type="transmembrane region" description="Helical" evidence="5">
    <location>
        <begin position="405"/>
        <end position="423"/>
    </location>
</feature>
<organism evidence="7 8">
    <name type="scientific">Alteriqipengyuania lutimaris</name>
    <dbReference type="NCBI Taxonomy" id="1538146"/>
    <lineage>
        <taxon>Bacteria</taxon>
        <taxon>Pseudomonadati</taxon>
        <taxon>Pseudomonadota</taxon>
        <taxon>Alphaproteobacteria</taxon>
        <taxon>Sphingomonadales</taxon>
        <taxon>Erythrobacteraceae</taxon>
        <taxon>Alteriqipengyuania</taxon>
    </lineage>
</organism>
<evidence type="ECO:0000256" key="3">
    <source>
        <dbReference type="ARBA" id="ARBA00022989"/>
    </source>
</evidence>
<dbReference type="OrthoDB" id="7628239at2"/>
<keyword evidence="2 5" id="KW-0812">Transmembrane</keyword>
<keyword evidence="4 5" id="KW-0472">Membrane</keyword>
<accession>A0A395LPX4</accession>
<evidence type="ECO:0000313" key="7">
    <source>
        <dbReference type="EMBL" id="RDS76760.1"/>
    </source>
</evidence>